<dbReference type="EMBL" id="CP119321">
    <property type="protein sequence ID" value="WEK12414.1"/>
    <property type="molecule type" value="Genomic_DNA"/>
</dbReference>
<protein>
    <submittedName>
        <fullName evidence="2">Uncharacterized protein</fullName>
    </submittedName>
</protein>
<dbReference type="AlphaFoldDB" id="A0AAJ5VY39"/>
<dbReference type="Proteomes" id="UP001213972">
    <property type="component" value="Chromosome"/>
</dbReference>
<proteinExistence type="predicted"/>
<evidence type="ECO:0000313" key="2">
    <source>
        <dbReference type="EMBL" id="WEK12414.1"/>
    </source>
</evidence>
<accession>A0AAJ5VY39</accession>
<evidence type="ECO:0000256" key="1">
    <source>
        <dbReference type="SAM" id="Phobius"/>
    </source>
</evidence>
<feature type="transmembrane region" description="Helical" evidence="1">
    <location>
        <begin position="89"/>
        <end position="107"/>
    </location>
</feature>
<keyword evidence="1" id="KW-0812">Transmembrane</keyword>
<sequence>MTAPESTPQRDSAPRRAASRRGWFAAAAAAATAVTVVFATAGDGVEVPGATGVRAVIVDAGHTAVWALLAIAFTIAVARGRWTPLSNRLALAAGAVYAAFLVAVFAWR</sequence>
<keyword evidence="1" id="KW-0472">Membrane</keyword>
<keyword evidence="1" id="KW-1133">Transmembrane helix</keyword>
<evidence type="ECO:0000313" key="3">
    <source>
        <dbReference type="Proteomes" id="UP001213972"/>
    </source>
</evidence>
<feature type="transmembrane region" description="Helical" evidence="1">
    <location>
        <begin position="21"/>
        <end position="41"/>
    </location>
</feature>
<reference evidence="2" key="1">
    <citation type="submission" date="2023-03" db="EMBL/GenBank/DDBJ databases">
        <title>Andean soil-derived lignocellulolytic bacterial consortium as a source of novel taxa and putative plastic-active enzymes.</title>
        <authorList>
            <person name="Diaz-Garcia L."/>
            <person name="Chuvochina M."/>
            <person name="Feuerriegel G."/>
            <person name="Bunk B."/>
            <person name="Sproer C."/>
            <person name="Streit W.R."/>
            <person name="Rodriguez L.M."/>
            <person name="Overmann J."/>
            <person name="Jimenez D.J."/>
        </authorList>
    </citation>
    <scope>NUCLEOTIDE SEQUENCE</scope>
    <source>
        <strain evidence="2">MAG 4610</strain>
    </source>
</reference>
<name>A0AAJ5VY39_9MICO</name>
<gene>
    <name evidence="2" type="ORF">P0Y48_07970</name>
</gene>
<feature type="transmembrane region" description="Helical" evidence="1">
    <location>
        <begin position="53"/>
        <end position="77"/>
    </location>
</feature>
<organism evidence="2 3">
    <name type="scientific">Candidatus Microbacterium phytovorans</name>
    <dbReference type="NCBI Taxonomy" id="3121374"/>
    <lineage>
        <taxon>Bacteria</taxon>
        <taxon>Bacillati</taxon>
        <taxon>Actinomycetota</taxon>
        <taxon>Actinomycetes</taxon>
        <taxon>Micrococcales</taxon>
        <taxon>Microbacteriaceae</taxon>
        <taxon>Microbacterium</taxon>
    </lineage>
</organism>